<dbReference type="PROSITE" id="PS50173">
    <property type="entry name" value="UMUC"/>
    <property type="match status" value="1"/>
</dbReference>
<dbReference type="KEGG" id="mfo:Metfor_2578"/>
<evidence type="ECO:0000256" key="15">
    <source>
        <dbReference type="ARBA" id="ARBA00049244"/>
    </source>
</evidence>
<dbReference type="GO" id="GO:0003887">
    <property type="term" value="F:DNA-directed DNA polymerase activity"/>
    <property type="evidence" value="ECO:0007669"/>
    <property type="project" value="UniProtKB-UniRule"/>
</dbReference>
<evidence type="ECO:0000256" key="1">
    <source>
        <dbReference type="ARBA" id="ARBA00004496"/>
    </source>
</evidence>
<dbReference type="InterPro" id="IPR022880">
    <property type="entry name" value="DNApol_IV"/>
</dbReference>
<dbReference type="GO" id="GO:0042276">
    <property type="term" value="P:error-prone translesion synthesis"/>
    <property type="evidence" value="ECO:0007669"/>
    <property type="project" value="TreeGrafter"/>
</dbReference>
<keyword evidence="11 16" id="KW-0460">Magnesium</keyword>
<organism evidence="18 19">
    <name type="scientific">Methanoregula formicica (strain DSM 22288 / NBRC 105244 / SMSP)</name>
    <dbReference type="NCBI Taxonomy" id="593750"/>
    <lineage>
        <taxon>Archaea</taxon>
        <taxon>Methanobacteriati</taxon>
        <taxon>Methanobacteriota</taxon>
        <taxon>Stenosarchaea group</taxon>
        <taxon>Methanomicrobia</taxon>
        <taxon>Methanomicrobiales</taxon>
        <taxon>Methanoregulaceae</taxon>
        <taxon>Methanoregula</taxon>
    </lineage>
</organism>
<gene>
    <name evidence="16" type="primary">dbh</name>
    <name evidence="18" type="ordered locus">Metfor_2578</name>
</gene>
<dbReference type="Gene3D" id="3.40.1170.60">
    <property type="match status" value="1"/>
</dbReference>
<dbReference type="GeneID" id="14309970"/>
<keyword evidence="7 16" id="KW-0548">Nucleotidyltransferase</keyword>
<feature type="domain" description="UmuC" evidence="17">
    <location>
        <begin position="33"/>
        <end position="216"/>
    </location>
</feature>
<dbReference type="GO" id="GO:0006261">
    <property type="term" value="P:DNA-templated DNA replication"/>
    <property type="evidence" value="ECO:0007669"/>
    <property type="project" value="UniProtKB-UniRule"/>
</dbReference>
<feature type="site" description="Substrate discrimination" evidence="16">
    <location>
        <position position="42"/>
    </location>
</feature>
<evidence type="ECO:0000259" key="17">
    <source>
        <dbReference type="PROSITE" id="PS50173"/>
    </source>
</evidence>
<comment type="catalytic activity">
    <reaction evidence="15 16">
        <text>DNA(n) + a 2'-deoxyribonucleoside 5'-triphosphate = DNA(n+1) + diphosphate</text>
        <dbReference type="Rhea" id="RHEA:22508"/>
        <dbReference type="Rhea" id="RHEA-COMP:17339"/>
        <dbReference type="Rhea" id="RHEA-COMP:17340"/>
        <dbReference type="ChEBI" id="CHEBI:33019"/>
        <dbReference type="ChEBI" id="CHEBI:61560"/>
        <dbReference type="ChEBI" id="CHEBI:173112"/>
        <dbReference type="EC" id="2.7.7.7"/>
    </reaction>
</comment>
<proteinExistence type="inferred from homology"/>
<dbReference type="InterPro" id="IPR017961">
    <property type="entry name" value="DNA_pol_Y-fam_little_finger"/>
</dbReference>
<evidence type="ECO:0000313" key="19">
    <source>
        <dbReference type="Proteomes" id="UP000010824"/>
    </source>
</evidence>
<dbReference type="Proteomes" id="UP000010824">
    <property type="component" value="Chromosome"/>
</dbReference>
<dbReference type="GO" id="GO:0006281">
    <property type="term" value="P:DNA repair"/>
    <property type="evidence" value="ECO:0007669"/>
    <property type="project" value="UniProtKB-UniRule"/>
</dbReference>
<evidence type="ECO:0000256" key="8">
    <source>
        <dbReference type="ARBA" id="ARBA00022705"/>
    </source>
</evidence>
<dbReference type="InterPro" id="IPR024728">
    <property type="entry name" value="PolY_HhH_motif"/>
</dbReference>
<dbReference type="GO" id="GO:0005737">
    <property type="term" value="C:cytoplasm"/>
    <property type="evidence" value="ECO:0007669"/>
    <property type="project" value="UniProtKB-SubCell"/>
</dbReference>
<feature type="binding site" evidence="16">
    <location>
        <position position="37"/>
    </location>
    <ligand>
        <name>Mg(2+)</name>
        <dbReference type="ChEBI" id="CHEBI:18420"/>
    </ligand>
</feature>
<keyword evidence="13 16" id="KW-0238">DNA-binding</keyword>
<keyword evidence="19" id="KW-1185">Reference proteome</keyword>
<dbReference type="PANTHER" id="PTHR11076:SF33">
    <property type="entry name" value="DNA POLYMERASE KAPPA"/>
    <property type="match status" value="1"/>
</dbReference>
<accession>L0HHR3</accession>
<dbReference type="GO" id="GO:0000287">
    <property type="term" value="F:magnesium ion binding"/>
    <property type="evidence" value="ECO:0007669"/>
    <property type="project" value="UniProtKB-UniRule"/>
</dbReference>
<dbReference type="HOGENOM" id="CLU_012348_1_1_2"/>
<dbReference type="Pfam" id="PF00817">
    <property type="entry name" value="IMS"/>
    <property type="match status" value="1"/>
</dbReference>
<dbReference type="AlphaFoldDB" id="L0HHR3"/>
<dbReference type="FunFam" id="3.40.1170.60:FF:000001">
    <property type="entry name" value="DNA polymerase IV"/>
    <property type="match status" value="1"/>
</dbReference>
<comment type="function">
    <text evidence="16">Poorly processive, error-prone DNA polymerase involved in untargeted mutagenesis. Copies undamaged DNA at stalled replication forks, which arise in vivo from mismatched or misaligned primer ends. These misaligned primers can be extended by PolIV. Exhibits no 3'-5' exonuclease (proofreading) activity. May be involved in translesional synthesis.</text>
</comment>
<dbReference type="InParanoid" id="L0HHR3"/>
<dbReference type="GO" id="GO:0003684">
    <property type="term" value="F:damaged DNA binding"/>
    <property type="evidence" value="ECO:0007669"/>
    <property type="project" value="InterPro"/>
</dbReference>
<dbReference type="InterPro" id="IPR043502">
    <property type="entry name" value="DNA/RNA_pol_sf"/>
</dbReference>
<dbReference type="InterPro" id="IPR001126">
    <property type="entry name" value="UmuC"/>
</dbReference>
<dbReference type="SUPFAM" id="SSF100879">
    <property type="entry name" value="Lesion bypass DNA polymerase (Y-family), little finger domain"/>
    <property type="match status" value="1"/>
</dbReference>
<feature type="binding site" evidence="16">
    <location>
        <position position="135"/>
    </location>
    <ligand>
        <name>Mg(2+)</name>
        <dbReference type="ChEBI" id="CHEBI:18420"/>
    </ligand>
</feature>
<evidence type="ECO:0000256" key="14">
    <source>
        <dbReference type="ARBA" id="ARBA00023204"/>
    </source>
</evidence>
<comment type="cofactor">
    <cofactor evidence="16">
        <name>Mg(2+)</name>
        <dbReference type="ChEBI" id="CHEBI:18420"/>
    </cofactor>
    <text evidence="16">Binds 2 magnesium ions per subunit.</text>
</comment>
<evidence type="ECO:0000256" key="4">
    <source>
        <dbReference type="ARBA" id="ARBA00022457"/>
    </source>
</evidence>
<dbReference type="PANTHER" id="PTHR11076">
    <property type="entry name" value="DNA REPAIR POLYMERASE UMUC / TRANSFERASE FAMILY MEMBER"/>
    <property type="match status" value="1"/>
</dbReference>
<dbReference type="Gene3D" id="3.30.70.270">
    <property type="match status" value="1"/>
</dbReference>
<reference evidence="19" key="1">
    <citation type="submission" date="2011-12" db="EMBL/GenBank/DDBJ databases">
        <title>Complete sequence of Methanoregula formicicum SMSP.</title>
        <authorList>
            <person name="Lucas S."/>
            <person name="Han J."/>
            <person name="Lapidus A."/>
            <person name="Cheng J.-F."/>
            <person name="Goodwin L."/>
            <person name="Pitluck S."/>
            <person name="Peters L."/>
            <person name="Ovchinnikova G."/>
            <person name="Teshima H."/>
            <person name="Detter J.C."/>
            <person name="Han C."/>
            <person name="Tapia R."/>
            <person name="Land M."/>
            <person name="Hauser L."/>
            <person name="Kyrpides N."/>
            <person name="Ivanova N."/>
            <person name="Pagani I."/>
            <person name="Imachi H."/>
            <person name="Tamaki H."/>
            <person name="Sekiguchi Y."/>
            <person name="Kamagata Y."/>
            <person name="Cadillo-Quiroz H."/>
            <person name="Zinder S."/>
            <person name="Liu W.-T."/>
            <person name="Woyke T."/>
        </authorList>
    </citation>
    <scope>NUCLEOTIDE SEQUENCE [LARGE SCALE GENOMIC DNA]</scope>
    <source>
        <strain evidence="19">DSM 22288 / NBRC 105244 / SMSP</strain>
    </source>
</reference>
<evidence type="ECO:0000313" key="18">
    <source>
        <dbReference type="EMBL" id="AGB03570.1"/>
    </source>
</evidence>
<dbReference type="CDD" id="cd03586">
    <property type="entry name" value="PolY_Pol_IV_kappa"/>
    <property type="match status" value="1"/>
</dbReference>
<dbReference type="InterPro" id="IPR050116">
    <property type="entry name" value="DNA_polymerase-Y"/>
</dbReference>
<evidence type="ECO:0000256" key="5">
    <source>
        <dbReference type="ARBA" id="ARBA00022490"/>
    </source>
</evidence>
<dbReference type="OrthoDB" id="372207at2157"/>
<evidence type="ECO:0000256" key="6">
    <source>
        <dbReference type="ARBA" id="ARBA00022679"/>
    </source>
</evidence>
<dbReference type="InterPro" id="IPR036775">
    <property type="entry name" value="DNA_pol_Y-fam_lit_finger_sf"/>
</dbReference>
<dbReference type="SUPFAM" id="SSF56672">
    <property type="entry name" value="DNA/RNA polymerases"/>
    <property type="match status" value="1"/>
</dbReference>
<keyword evidence="9 16" id="KW-0479">Metal-binding</keyword>
<comment type="subcellular location">
    <subcellularLocation>
        <location evidence="1 16">Cytoplasm</location>
    </subcellularLocation>
</comment>
<dbReference type="EC" id="2.7.7.7" evidence="16"/>
<keyword evidence="6 16" id="KW-0808">Transferase</keyword>
<evidence type="ECO:0000256" key="13">
    <source>
        <dbReference type="ARBA" id="ARBA00023125"/>
    </source>
</evidence>
<dbReference type="RefSeq" id="WP_015286532.1">
    <property type="nucleotide sequence ID" value="NC_019943.1"/>
</dbReference>
<dbReference type="EMBL" id="CP003167">
    <property type="protein sequence ID" value="AGB03570.1"/>
    <property type="molecule type" value="Genomic_DNA"/>
</dbReference>
<dbReference type="STRING" id="593750.Metfor_2578"/>
<reference evidence="18 19" key="2">
    <citation type="journal article" date="2014" name="Genome Announc.">
        <title>Complete Genome Sequence of Methanoregula formicica SMSPT, a Mesophilic Hydrogenotrophic Methanogen Isolated from a Methanogenic Upflow Anaerobic Sludge Blanket Reactor.</title>
        <authorList>
            <person name="Yamamoto K."/>
            <person name="Tamaki H."/>
            <person name="Cadillo-Quiroz H."/>
            <person name="Imachi H."/>
            <person name="Kyrpides N."/>
            <person name="Woyke T."/>
            <person name="Goodwin L."/>
            <person name="Zinder S.H."/>
            <person name="Kamagata Y."/>
            <person name="Liu W.T."/>
        </authorList>
    </citation>
    <scope>NUCLEOTIDE SEQUENCE [LARGE SCALE GENOMIC DNA]</scope>
    <source>
        <strain evidence="19">DSM 22288 / NBRC 105244 / SMSP</strain>
    </source>
</reference>
<keyword evidence="4 16" id="KW-0515">Mutator protein</keyword>
<comment type="similarity">
    <text evidence="2 16">Belongs to the DNA polymerase type-Y family.</text>
</comment>
<comment type="subunit">
    <text evidence="3 16">Monomer.</text>
</comment>
<dbReference type="Pfam" id="PF11799">
    <property type="entry name" value="IMS_C"/>
    <property type="match status" value="1"/>
</dbReference>
<evidence type="ECO:0000256" key="11">
    <source>
        <dbReference type="ARBA" id="ARBA00022842"/>
    </source>
</evidence>
<keyword evidence="8 16" id="KW-0235">DNA replication</keyword>
<keyword evidence="14 16" id="KW-0234">DNA repair</keyword>
<dbReference type="NCBIfam" id="NF002677">
    <property type="entry name" value="PRK02406.1"/>
    <property type="match status" value="1"/>
</dbReference>
<evidence type="ECO:0000256" key="12">
    <source>
        <dbReference type="ARBA" id="ARBA00022932"/>
    </source>
</evidence>
<keyword evidence="10 16" id="KW-0227">DNA damage</keyword>
<sequence length="385" mass="41650">MVLVSPFRETGHRFIEATPGAAGISAPSGGLIIFHLDMDSFYASVEERKRPELVGKPVVIGADPKQGKGRGVVSTCSYEARKYGIRSAMPISRAYVLCPHAVFLPPDFPAYVQASAAVMAILRSYGFRMEQVSIDEAFLNVSSLGDFGTAQAFAEEVRACIHKRLGLSCSIGIAPSRIIAKIASDFRKPGGLTIVTPPTARDFLSPLPVRRIPGVGKKAEGMLFEMGIRTIGDLAQQDVQVLIGRFGRSAIFLHQLACGIDSSGVPEGSGETKSISRETTFEIDTDDREHLLSVIDELIRCVGASLAAEGLRFRTLTLKIRYSGFITRSRGRSFSHGTDNPAAMKSLAHSLFCEEYRGGKVRLIGIRLSSFEKRDASQATLPLGP</sequence>
<dbReference type="eggNOG" id="arCOG04582">
    <property type="taxonomic scope" value="Archaea"/>
</dbReference>
<evidence type="ECO:0000256" key="3">
    <source>
        <dbReference type="ARBA" id="ARBA00011245"/>
    </source>
</evidence>
<evidence type="ECO:0000256" key="9">
    <source>
        <dbReference type="ARBA" id="ARBA00022723"/>
    </source>
</evidence>
<dbReference type="FunFam" id="3.30.1490.100:FF:000004">
    <property type="entry name" value="DNA polymerase IV"/>
    <property type="match status" value="1"/>
</dbReference>
<feature type="active site" evidence="16">
    <location>
        <position position="136"/>
    </location>
</feature>
<dbReference type="Gene3D" id="1.10.150.20">
    <property type="entry name" value="5' to 3' exonuclease, C-terminal subdomain"/>
    <property type="match status" value="1"/>
</dbReference>
<name>L0HHR3_METFS</name>
<evidence type="ECO:0000256" key="10">
    <source>
        <dbReference type="ARBA" id="ARBA00022763"/>
    </source>
</evidence>
<evidence type="ECO:0000256" key="16">
    <source>
        <dbReference type="HAMAP-Rule" id="MF_01113"/>
    </source>
</evidence>
<dbReference type="HAMAP" id="MF_01113">
    <property type="entry name" value="DNApol_IV"/>
    <property type="match status" value="1"/>
</dbReference>
<dbReference type="InterPro" id="IPR043128">
    <property type="entry name" value="Rev_trsase/Diguanyl_cyclase"/>
</dbReference>
<evidence type="ECO:0000256" key="2">
    <source>
        <dbReference type="ARBA" id="ARBA00010945"/>
    </source>
</evidence>
<dbReference type="Pfam" id="PF11798">
    <property type="entry name" value="IMS_HHH"/>
    <property type="match status" value="1"/>
</dbReference>
<dbReference type="Gene3D" id="3.30.1490.100">
    <property type="entry name" value="DNA polymerase, Y-family, little finger domain"/>
    <property type="match status" value="1"/>
</dbReference>
<keyword evidence="5 16" id="KW-0963">Cytoplasm</keyword>
<protein>
    <recommendedName>
        <fullName evidence="16">DNA polymerase IV</fullName>
        <shortName evidence="16">Pol IV</shortName>
        <ecNumber evidence="16">2.7.7.7</ecNumber>
    </recommendedName>
</protein>
<keyword evidence="12 16" id="KW-0239">DNA-directed DNA polymerase</keyword>
<evidence type="ECO:0000256" key="7">
    <source>
        <dbReference type="ARBA" id="ARBA00022695"/>
    </source>
</evidence>